<comment type="caution">
    <text evidence="9">The sequence shown here is derived from an EMBL/GenBank/DDBJ whole genome shotgun (WGS) entry which is preliminary data.</text>
</comment>
<dbReference type="Pfam" id="PF00856">
    <property type="entry name" value="SET"/>
    <property type="match status" value="1"/>
</dbReference>
<proteinExistence type="predicted"/>
<feature type="domain" description="SET" evidence="7">
    <location>
        <begin position="1"/>
        <end position="107"/>
    </location>
</feature>
<comment type="subcellular location">
    <subcellularLocation>
        <location evidence="1">Chromosome</location>
    </subcellularLocation>
</comment>
<dbReference type="GO" id="GO:0005694">
    <property type="term" value="C:chromosome"/>
    <property type="evidence" value="ECO:0007669"/>
    <property type="project" value="UniProtKB-SubCell"/>
</dbReference>
<evidence type="ECO:0000313" key="10">
    <source>
        <dbReference type="Proteomes" id="UP000264702"/>
    </source>
</evidence>
<evidence type="ECO:0000256" key="2">
    <source>
        <dbReference type="ARBA" id="ARBA00022454"/>
    </source>
</evidence>
<name>A0A372ITE8_9BACT</name>
<dbReference type="SMART" id="SM00317">
    <property type="entry name" value="SET"/>
    <property type="match status" value="1"/>
</dbReference>
<keyword evidence="5" id="KW-0949">S-adenosyl-L-methionine</keyword>
<dbReference type="InterPro" id="IPR050777">
    <property type="entry name" value="SET2_Histone-Lys_MeTrsfase"/>
</dbReference>
<feature type="region of interest" description="Disordered" evidence="6">
    <location>
        <begin position="136"/>
        <end position="160"/>
    </location>
</feature>
<evidence type="ECO:0000256" key="5">
    <source>
        <dbReference type="ARBA" id="ARBA00022691"/>
    </source>
</evidence>
<gene>
    <name evidence="9" type="ORF">D0Y96_00320</name>
</gene>
<dbReference type="RefSeq" id="WP_117297122.1">
    <property type="nucleotide sequence ID" value="NZ_QVQT02000001.1"/>
</dbReference>
<feature type="domain" description="Post-SET" evidence="8">
    <location>
        <begin position="115"/>
        <end position="131"/>
    </location>
</feature>
<keyword evidence="10" id="KW-1185">Reference proteome</keyword>
<dbReference type="PROSITE" id="PS50280">
    <property type="entry name" value="SET"/>
    <property type="match status" value="1"/>
</dbReference>
<dbReference type="PROSITE" id="PS50868">
    <property type="entry name" value="POST_SET"/>
    <property type="match status" value="1"/>
</dbReference>
<dbReference type="GO" id="GO:0008168">
    <property type="term" value="F:methyltransferase activity"/>
    <property type="evidence" value="ECO:0007669"/>
    <property type="project" value="UniProtKB-KW"/>
</dbReference>
<dbReference type="AlphaFoldDB" id="A0A372ITE8"/>
<reference evidence="9 10" key="1">
    <citation type="submission" date="2018-08" db="EMBL/GenBank/DDBJ databases">
        <title>Acidipila sp. 4G-K13, an acidobacterium isolated from forest soil.</title>
        <authorList>
            <person name="Gao Z.-H."/>
            <person name="Qiu L.-H."/>
        </authorList>
    </citation>
    <scope>NUCLEOTIDE SEQUENCE [LARGE SCALE GENOMIC DNA]</scope>
    <source>
        <strain evidence="9 10">4G-K13</strain>
    </source>
</reference>
<protein>
    <submittedName>
        <fullName evidence="9">SET domain-containing protein</fullName>
    </submittedName>
</protein>
<evidence type="ECO:0000259" key="8">
    <source>
        <dbReference type="PROSITE" id="PS50868"/>
    </source>
</evidence>
<dbReference type="EMBL" id="QVQT01000001">
    <property type="protein sequence ID" value="RFU18069.1"/>
    <property type="molecule type" value="Genomic_DNA"/>
</dbReference>
<dbReference type="Proteomes" id="UP000264702">
    <property type="component" value="Unassembled WGS sequence"/>
</dbReference>
<evidence type="ECO:0000256" key="3">
    <source>
        <dbReference type="ARBA" id="ARBA00022603"/>
    </source>
</evidence>
<accession>A0A372ITE8</accession>
<dbReference type="InterPro" id="IPR046341">
    <property type="entry name" value="SET_dom_sf"/>
</dbReference>
<evidence type="ECO:0000256" key="4">
    <source>
        <dbReference type="ARBA" id="ARBA00022679"/>
    </source>
</evidence>
<dbReference type="InterPro" id="IPR001214">
    <property type="entry name" value="SET_dom"/>
</dbReference>
<sequence>MGLIIRSSSIHAAGCYTTTAITKGSRVVEYTGPRITKELADEKYQSSPTTYLFGLGDGDFVIDGHGTAMFINHSCDPNCETGEVRGRVWVKAIRDIAPGEELTYDYFLYDGDETDPAYCNCGAEDCRKTMYSPDEVQRRERVANRATRKKQQGRTAAAGR</sequence>
<dbReference type="GO" id="GO:0032259">
    <property type="term" value="P:methylation"/>
    <property type="evidence" value="ECO:0007669"/>
    <property type="project" value="UniProtKB-KW"/>
</dbReference>
<keyword evidence="2" id="KW-0158">Chromosome</keyword>
<dbReference type="PANTHER" id="PTHR22884">
    <property type="entry name" value="SET DOMAIN PROTEINS"/>
    <property type="match status" value="1"/>
</dbReference>
<keyword evidence="4" id="KW-0808">Transferase</keyword>
<keyword evidence="3" id="KW-0489">Methyltransferase</keyword>
<dbReference type="InterPro" id="IPR003616">
    <property type="entry name" value="Post-SET_dom"/>
</dbReference>
<evidence type="ECO:0000256" key="6">
    <source>
        <dbReference type="SAM" id="MobiDB-lite"/>
    </source>
</evidence>
<dbReference type="OrthoDB" id="9790349at2"/>
<evidence type="ECO:0000313" key="9">
    <source>
        <dbReference type="EMBL" id="RFU18069.1"/>
    </source>
</evidence>
<dbReference type="Gene3D" id="2.170.270.10">
    <property type="entry name" value="SET domain"/>
    <property type="match status" value="1"/>
</dbReference>
<dbReference type="SUPFAM" id="SSF82199">
    <property type="entry name" value="SET domain"/>
    <property type="match status" value="1"/>
</dbReference>
<evidence type="ECO:0000259" key="7">
    <source>
        <dbReference type="PROSITE" id="PS50280"/>
    </source>
</evidence>
<evidence type="ECO:0000256" key="1">
    <source>
        <dbReference type="ARBA" id="ARBA00004286"/>
    </source>
</evidence>
<organism evidence="9 10">
    <name type="scientific">Paracidobacterium acidisoli</name>
    <dbReference type="NCBI Taxonomy" id="2303751"/>
    <lineage>
        <taxon>Bacteria</taxon>
        <taxon>Pseudomonadati</taxon>
        <taxon>Acidobacteriota</taxon>
        <taxon>Terriglobia</taxon>
        <taxon>Terriglobales</taxon>
        <taxon>Acidobacteriaceae</taxon>
        <taxon>Paracidobacterium</taxon>
    </lineage>
</organism>